<protein>
    <submittedName>
        <fullName evidence="2">Uncharacterized protein</fullName>
    </submittedName>
</protein>
<organism evidence="2 3">
    <name type="scientific">Dibothriocephalus latus</name>
    <name type="common">Fish tapeworm</name>
    <name type="synonym">Diphyllobothrium latum</name>
    <dbReference type="NCBI Taxonomy" id="60516"/>
    <lineage>
        <taxon>Eukaryota</taxon>
        <taxon>Metazoa</taxon>
        <taxon>Spiralia</taxon>
        <taxon>Lophotrochozoa</taxon>
        <taxon>Platyhelminthes</taxon>
        <taxon>Cestoda</taxon>
        <taxon>Eucestoda</taxon>
        <taxon>Diphyllobothriidea</taxon>
        <taxon>Diphyllobothriidae</taxon>
        <taxon>Dibothriocephalus</taxon>
    </lineage>
</organism>
<feature type="compositionally biased region" description="Basic and acidic residues" evidence="1">
    <location>
        <begin position="114"/>
        <end position="130"/>
    </location>
</feature>
<name>A0A3P7NUA0_DIBLA</name>
<dbReference type="PANTHER" id="PTHR14490:SF5">
    <property type="entry name" value="PROTEIN KRI1 HOMOLOG"/>
    <property type="match status" value="1"/>
</dbReference>
<dbReference type="InterPro" id="IPR018034">
    <property type="entry name" value="Kri1"/>
</dbReference>
<sequence>MEFKINEDFAKRYNQYRQKEEYSKLKSRFGDIKLSKRKKAAGADDESGADSDSSSSSSSSTSSTAEEWEQREHEDFLRLYDALCRGDPAVNDPNKTWFRPRPAEGDEEVETEVEDVKEAEEEREKEDDSSKKKKNKKLAEKPVLLKDHVREVLLSGNSAVPEAQAAEGSNKLKGKKNEDPAVLKKAFLRETEGLFETADGEEAPLLQPKMSSEQDSTKASSGKPIPVS</sequence>
<feature type="region of interest" description="Disordered" evidence="1">
    <location>
        <begin position="85"/>
        <end position="142"/>
    </location>
</feature>
<dbReference type="GO" id="GO:0000447">
    <property type="term" value="P:endonucleolytic cleavage in ITS1 to separate SSU-rRNA from 5.8S rRNA and LSU-rRNA from tricistronic rRNA transcript (SSU-rRNA, 5.8S rRNA, LSU-rRNA)"/>
    <property type="evidence" value="ECO:0007669"/>
    <property type="project" value="TreeGrafter"/>
</dbReference>
<dbReference type="PANTHER" id="PTHR14490">
    <property type="entry name" value="ZINC FINGER, ZZ TYPE"/>
    <property type="match status" value="1"/>
</dbReference>
<dbReference type="GO" id="GO:0005730">
    <property type="term" value="C:nucleolus"/>
    <property type="evidence" value="ECO:0007669"/>
    <property type="project" value="TreeGrafter"/>
</dbReference>
<evidence type="ECO:0000313" key="3">
    <source>
        <dbReference type="Proteomes" id="UP000281553"/>
    </source>
</evidence>
<evidence type="ECO:0000313" key="2">
    <source>
        <dbReference type="EMBL" id="VDN12509.1"/>
    </source>
</evidence>
<accession>A0A3P7NUA0</accession>
<dbReference type="AlphaFoldDB" id="A0A3P7NUA0"/>
<evidence type="ECO:0000256" key="1">
    <source>
        <dbReference type="SAM" id="MobiDB-lite"/>
    </source>
</evidence>
<dbReference type="OrthoDB" id="6129702at2759"/>
<dbReference type="GO" id="GO:0030686">
    <property type="term" value="C:90S preribosome"/>
    <property type="evidence" value="ECO:0007669"/>
    <property type="project" value="TreeGrafter"/>
</dbReference>
<keyword evidence="3" id="KW-1185">Reference proteome</keyword>
<dbReference type="EMBL" id="UYRU01054062">
    <property type="protein sequence ID" value="VDN12509.1"/>
    <property type="molecule type" value="Genomic_DNA"/>
</dbReference>
<reference evidence="2 3" key="1">
    <citation type="submission" date="2018-11" db="EMBL/GenBank/DDBJ databases">
        <authorList>
            <consortium name="Pathogen Informatics"/>
        </authorList>
    </citation>
    <scope>NUCLEOTIDE SEQUENCE [LARGE SCALE GENOMIC DNA]</scope>
</reference>
<feature type="compositionally biased region" description="Polar residues" evidence="1">
    <location>
        <begin position="209"/>
        <end position="220"/>
    </location>
</feature>
<proteinExistence type="predicted"/>
<feature type="region of interest" description="Disordered" evidence="1">
    <location>
        <begin position="155"/>
        <end position="179"/>
    </location>
</feature>
<feature type="compositionally biased region" description="Low complexity" evidence="1">
    <location>
        <begin position="50"/>
        <end position="65"/>
    </location>
</feature>
<feature type="region of interest" description="Disordered" evidence="1">
    <location>
        <begin position="194"/>
        <end position="228"/>
    </location>
</feature>
<dbReference type="Proteomes" id="UP000281553">
    <property type="component" value="Unassembled WGS sequence"/>
</dbReference>
<feature type="region of interest" description="Disordered" evidence="1">
    <location>
        <begin position="34"/>
        <end position="72"/>
    </location>
</feature>
<gene>
    <name evidence="2" type="ORF">DILT_LOCUS8340</name>
</gene>